<feature type="repeat" description="PPR" evidence="2">
    <location>
        <begin position="6"/>
        <end position="40"/>
    </location>
</feature>
<evidence type="ECO:0000256" key="2">
    <source>
        <dbReference type="PROSITE-ProRule" id="PRU00708"/>
    </source>
</evidence>
<comment type="caution">
    <text evidence="3">The sequence shown here is derived from an EMBL/GenBank/DDBJ whole genome shotgun (WGS) entry which is preliminary data.</text>
</comment>
<dbReference type="NCBIfam" id="TIGR00756">
    <property type="entry name" value="PPR"/>
    <property type="match status" value="1"/>
</dbReference>
<dbReference type="InterPro" id="IPR046960">
    <property type="entry name" value="PPR_At4g14850-like_plant"/>
</dbReference>
<name>A0AAE0B4I2_9ROSI</name>
<evidence type="ECO:0008006" key="5">
    <source>
        <dbReference type="Google" id="ProtNLM"/>
    </source>
</evidence>
<dbReference type="Proteomes" id="UP001281410">
    <property type="component" value="Unassembled WGS sequence"/>
</dbReference>
<keyword evidence="1" id="KW-0677">Repeat</keyword>
<evidence type="ECO:0000313" key="4">
    <source>
        <dbReference type="Proteomes" id="UP001281410"/>
    </source>
</evidence>
<organism evidence="3 4">
    <name type="scientific">Dipteronia sinensis</name>
    <dbReference type="NCBI Taxonomy" id="43782"/>
    <lineage>
        <taxon>Eukaryota</taxon>
        <taxon>Viridiplantae</taxon>
        <taxon>Streptophyta</taxon>
        <taxon>Embryophyta</taxon>
        <taxon>Tracheophyta</taxon>
        <taxon>Spermatophyta</taxon>
        <taxon>Magnoliopsida</taxon>
        <taxon>eudicotyledons</taxon>
        <taxon>Gunneridae</taxon>
        <taxon>Pentapetalae</taxon>
        <taxon>rosids</taxon>
        <taxon>malvids</taxon>
        <taxon>Sapindales</taxon>
        <taxon>Sapindaceae</taxon>
        <taxon>Hippocastanoideae</taxon>
        <taxon>Acereae</taxon>
        <taxon>Dipteronia</taxon>
    </lineage>
</organism>
<dbReference type="Gene3D" id="1.25.40.10">
    <property type="entry name" value="Tetratricopeptide repeat domain"/>
    <property type="match status" value="1"/>
</dbReference>
<dbReference type="InterPro" id="IPR011990">
    <property type="entry name" value="TPR-like_helical_dom_sf"/>
</dbReference>
<evidence type="ECO:0000256" key="1">
    <source>
        <dbReference type="ARBA" id="ARBA00022737"/>
    </source>
</evidence>
<dbReference type="InterPro" id="IPR002885">
    <property type="entry name" value="PPR_rpt"/>
</dbReference>
<gene>
    <name evidence="3" type="ORF">Dsin_001767</name>
</gene>
<dbReference type="PANTHER" id="PTHR47926">
    <property type="entry name" value="PENTATRICOPEPTIDE REPEAT-CONTAINING PROTEIN"/>
    <property type="match status" value="1"/>
</dbReference>
<sequence>MPAKKNIVPWTSMIAGLAMHWHGGEAIQLLHEMEESGIKPDRIIFVPVLYICIHAGLIEQGHEYFLKMKNVYSIGPSIDHYVEIVADIFTGN</sequence>
<proteinExistence type="predicted"/>
<dbReference type="EMBL" id="JANJYJ010000001">
    <property type="protein sequence ID" value="KAK3229886.1"/>
    <property type="molecule type" value="Genomic_DNA"/>
</dbReference>
<accession>A0AAE0B4I2</accession>
<dbReference type="GO" id="GO:0009451">
    <property type="term" value="P:RNA modification"/>
    <property type="evidence" value="ECO:0007669"/>
    <property type="project" value="InterPro"/>
</dbReference>
<dbReference type="Pfam" id="PF13041">
    <property type="entry name" value="PPR_2"/>
    <property type="match status" value="1"/>
</dbReference>
<dbReference type="AlphaFoldDB" id="A0AAE0B4I2"/>
<evidence type="ECO:0000313" key="3">
    <source>
        <dbReference type="EMBL" id="KAK3229886.1"/>
    </source>
</evidence>
<dbReference type="PROSITE" id="PS51375">
    <property type="entry name" value="PPR"/>
    <property type="match status" value="1"/>
</dbReference>
<reference evidence="3" key="1">
    <citation type="journal article" date="2023" name="Plant J.">
        <title>Genome sequences and population genomics provide insights into the demographic history, inbreeding, and mutation load of two 'living fossil' tree species of Dipteronia.</title>
        <authorList>
            <person name="Feng Y."/>
            <person name="Comes H.P."/>
            <person name="Chen J."/>
            <person name="Zhu S."/>
            <person name="Lu R."/>
            <person name="Zhang X."/>
            <person name="Li P."/>
            <person name="Qiu J."/>
            <person name="Olsen K.M."/>
            <person name="Qiu Y."/>
        </authorList>
    </citation>
    <scope>NUCLEOTIDE SEQUENCE</scope>
    <source>
        <strain evidence="3">NBL</strain>
    </source>
</reference>
<dbReference type="PANTHER" id="PTHR47926:SF411">
    <property type="entry name" value="PENTATRICOPEPTIDE REPEAT-CONTAINING PROTEIN"/>
    <property type="match status" value="1"/>
</dbReference>
<dbReference type="GO" id="GO:0003723">
    <property type="term" value="F:RNA binding"/>
    <property type="evidence" value="ECO:0007669"/>
    <property type="project" value="InterPro"/>
</dbReference>
<protein>
    <recommendedName>
        <fullName evidence="5">Pentatricopeptide repeat-containing protein</fullName>
    </recommendedName>
</protein>
<keyword evidence="4" id="KW-1185">Reference proteome</keyword>